<evidence type="ECO:0000256" key="9">
    <source>
        <dbReference type="ARBA" id="ARBA00023065"/>
    </source>
</evidence>
<evidence type="ECO:0000313" key="16">
    <source>
        <dbReference type="Proteomes" id="UP001595710"/>
    </source>
</evidence>
<comment type="caution">
    <text evidence="15">The sequence shown here is derived from an EMBL/GenBank/DDBJ whole genome shotgun (WGS) entry which is preliminary data.</text>
</comment>
<name>A0ABV7WLJ2_9GAMM</name>
<keyword evidence="8 13" id="KW-1133">Transmembrane helix</keyword>
<feature type="transmembrane region" description="Helical" evidence="13">
    <location>
        <begin position="208"/>
        <end position="228"/>
    </location>
</feature>
<protein>
    <recommendedName>
        <fullName evidence="13">Nickel/cobalt efflux system</fullName>
    </recommendedName>
</protein>
<feature type="transmembrane region" description="Helical" evidence="13">
    <location>
        <begin position="98"/>
        <end position="122"/>
    </location>
</feature>
<evidence type="ECO:0000256" key="11">
    <source>
        <dbReference type="ARBA" id="ARBA00023136"/>
    </source>
</evidence>
<proteinExistence type="inferred from homology"/>
<keyword evidence="10" id="KW-0921">Nickel transport</keyword>
<evidence type="ECO:0000256" key="6">
    <source>
        <dbReference type="ARBA" id="ARBA00022596"/>
    </source>
</evidence>
<dbReference type="EMBL" id="JBHRYN010000003">
    <property type="protein sequence ID" value="MFC3700193.1"/>
    <property type="molecule type" value="Genomic_DNA"/>
</dbReference>
<dbReference type="Proteomes" id="UP001595710">
    <property type="component" value="Unassembled WGS sequence"/>
</dbReference>
<keyword evidence="16" id="KW-1185">Reference proteome</keyword>
<keyword evidence="6" id="KW-0533">Nickel</keyword>
<comment type="similarity">
    <text evidence="13">Belongs to the NiCoT transporter (TC 2.A.52) family.</text>
</comment>
<keyword evidence="4 13" id="KW-0813">Transport</keyword>
<dbReference type="InterPro" id="IPR051224">
    <property type="entry name" value="NiCoT_RcnA"/>
</dbReference>
<reference evidence="16" key="1">
    <citation type="journal article" date="2019" name="Int. J. Syst. Evol. Microbiol.">
        <title>The Global Catalogue of Microorganisms (GCM) 10K type strain sequencing project: providing services to taxonomists for standard genome sequencing and annotation.</title>
        <authorList>
            <consortium name="The Broad Institute Genomics Platform"/>
            <consortium name="The Broad Institute Genome Sequencing Center for Infectious Disease"/>
            <person name="Wu L."/>
            <person name="Ma J."/>
        </authorList>
    </citation>
    <scope>NUCLEOTIDE SEQUENCE [LARGE SCALE GENOMIC DNA]</scope>
    <source>
        <strain evidence="16">CECT 8288</strain>
    </source>
</reference>
<evidence type="ECO:0000313" key="15">
    <source>
        <dbReference type="EMBL" id="MFC3700193.1"/>
    </source>
</evidence>
<feature type="transmembrane region" description="Helical" evidence="13">
    <location>
        <begin position="234"/>
        <end position="261"/>
    </location>
</feature>
<keyword evidence="7 13" id="KW-0812">Transmembrane</keyword>
<evidence type="ECO:0000256" key="8">
    <source>
        <dbReference type="ARBA" id="ARBA00022989"/>
    </source>
</evidence>
<dbReference type="InterPro" id="IPR011541">
    <property type="entry name" value="Ni/Co_transpt_high_affinity"/>
</dbReference>
<evidence type="ECO:0000256" key="1">
    <source>
        <dbReference type="ARBA" id="ARBA00002510"/>
    </source>
</evidence>
<evidence type="ECO:0000256" key="10">
    <source>
        <dbReference type="ARBA" id="ARBA00023112"/>
    </source>
</evidence>
<sequence length="316" mass="34435">MKPKLLALTFVAAMLIFIIALGWFWSDTILLITDLQTIFHKLLSKHIGQFNEHPASNGFILIGISLLYGVFHAAGPGHGKAVLVTYLSTQKETLKQGVLISFLAAIFQAAVAIAIVTVVSVLLDKTFSQANLVNMRTEQSSYVLVMLFGFYFAIHSLLRLRSQLSSDKQALNHHPTEGSNHQHEHSHSDQCCNHTFVPQNKVSTWQTLGIIASMGARPCTGAVMVLIYAKIIGIYWVGIAATLLMGLGTGLTVALLGFLTIYFRDRISSLVSKNESSHHAPLASIAISTLGGTVLIFLGWSLLQASMLPATQHPLF</sequence>
<keyword evidence="11 13" id="KW-0472">Membrane</keyword>
<dbReference type="Pfam" id="PF03824">
    <property type="entry name" value="NicO"/>
    <property type="match status" value="1"/>
</dbReference>
<evidence type="ECO:0000256" key="5">
    <source>
        <dbReference type="ARBA" id="ARBA00022475"/>
    </source>
</evidence>
<evidence type="ECO:0000256" key="3">
    <source>
        <dbReference type="ARBA" id="ARBA00022426"/>
    </source>
</evidence>
<evidence type="ECO:0000256" key="7">
    <source>
        <dbReference type="ARBA" id="ARBA00022692"/>
    </source>
</evidence>
<evidence type="ECO:0000256" key="13">
    <source>
        <dbReference type="RuleBase" id="RU362101"/>
    </source>
</evidence>
<comment type="subcellular location">
    <subcellularLocation>
        <location evidence="2 13">Cell membrane</location>
        <topology evidence="2 13">Multi-pass membrane protein</topology>
    </subcellularLocation>
</comment>
<feature type="transmembrane region" description="Helical" evidence="13">
    <location>
        <begin position="282"/>
        <end position="303"/>
    </location>
</feature>
<gene>
    <name evidence="15" type="ORF">ACFOND_00970</name>
</gene>
<keyword evidence="12" id="KW-0170">Cobalt</keyword>
<dbReference type="PANTHER" id="PTHR40659:SF1">
    <property type="entry name" value="NICKEL_COBALT EFFLUX SYSTEM RCNA"/>
    <property type="match status" value="1"/>
</dbReference>
<evidence type="ECO:0000256" key="4">
    <source>
        <dbReference type="ARBA" id="ARBA00022448"/>
    </source>
</evidence>
<evidence type="ECO:0000256" key="2">
    <source>
        <dbReference type="ARBA" id="ARBA00004651"/>
    </source>
</evidence>
<accession>A0ABV7WLJ2</accession>
<evidence type="ECO:0000256" key="12">
    <source>
        <dbReference type="ARBA" id="ARBA00023285"/>
    </source>
</evidence>
<feature type="region of interest" description="Disordered" evidence="14">
    <location>
        <begin position="169"/>
        <end position="190"/>
    </location>
</feature>
<feature type="compositionally biased region" description="Basic and acidic residues" evidence="14">
    <location>
        <begin position="174"/>
        <end position="188"/>
    </location>
</feature>
<keyword evidence="5" id="KW-1003">Cell membrane</keyword>
<comment type="function">
    <text evidence="1">Efflux system for nickel and cobalt.</text>
</comment>
<keyword evidence="9" id="KW-0406">Ion transport</keyword>
<keyword evidence="3" id="KW-0171">Cobalt transport</keyword>
<organism evidence="15 16">
    <name type="scientific">Reinekea marina</name>
    <dbReference type="NCBI Taxonomy" id="1310421"/>
    <lineage>
        <taxon>Bacteria</taxon>
        <taxon>Pseudomonadati</taxon>
        <taxon>Pseudomonadota</taxon>
        <taxon>Gammaproteobacteria</taxon>
        <taxon>Oceanospirillales</taxon>
        <taxon>Saccharospirillaceae</taxon>
        <taxon>Reinekea</taxon>
    </lineage>
</organism>
<feature type="transmembrane region" description="Helical" evidence="13">
    <location>
        <begin position="142"/>
        <end position="160"/>
    </location>
</feature>
<evidence type="ECO:0000256" key="14">
    <source>
        <dbReference type="SAM" id="MobiDB-lite"/>
    </source>
</evidence>
<dbReference type="RefSeq" id="WP_290280918.1">
    <property type="nucleotide sequence ID" value="NZ_JAUFQI010000001.1"/>
</dbReference>
<feature type="transmembrane region" description="Helical" evidence="13">
    <location>
        <begin position="5"/>
        <end position="25"/>
    </location>
</feature>
<dbReference type="PANTHER" id="PTHR40659">
    <property type="entry name" value="NICKEL/COBALT EFFLUX SYSTEM RCNA"/>
    <property type="match status" value="1"/>
</dbReference>
<feature type="transmembrane region" description="Helical" evidence="13">
    <location>
        <begin position="58"/>
        <end position="77"/>
    </location>
</feature>